<dbReference type="Gene3D" id="3.30.70.370">
    <property type="match status" value="1"/>
</dbReference>
<keyword evidence="5" id="KW-1185">Reference proteome</keyword>
<dbReference type="Pfam" id="PF00476">
    <property type="entry name" value="DNA_pol_A"/>
    <property type="match status" value="1"/>
</dbReference>
<dbReference type="InterPro" id="IPR043502">
    <property type="entry name" value="DNA/RNA_pol_sf"/>
</dbReference>
<evidence type="ECO:0000313" key="4">
    <source>
        <dbReference type="EMBL" id="GFR97839.1"/>
    </source>
</evidence>
<dbReference type="PANTHER" id="PTHR10133:SF27">
    <property type="entry name" value="DNA POLYMERASE NU"/>
    <property type="match status" value="1"/>
</dbReference>
<dbReference type="EMBL" id="BMAT01012718">
    <property type="protein sequence ID" value="GFR97839.1"/>
    <property type="molecule type" value="Genomic_DNA"/>
</dbReference>
<dbReference type="GO" id="GO:0006261">
    <property type="term" value="P:DNA-templated DNA replication"/>
    <property type="evidence" value="ECO:0007669"/>
    <property type="project" value="InterPro"/>
</dbReference>
<dbReference type="SMART" id="SM00482">
    <property type="entry name" value="POLAc"/>
    <property type="match status" value="1"/>
</dbReference>
<dbReference type="SUPFAM" id="SSF56672">
    <property type="entry name" value="DNA/RNA polymerases"/>
    <property type="match status" value="1"/>
</dbReference>
<dbReference type="InterPro" id="IPR001098">
    <property type="entry name" value="DNA-dir_DNA_pol_A_palm_dom"/>
</dbReference>
<gene>
    <name evidence="4" type="ORF">ElyMa_006334300</name>
</gene>
<evidence type="ECO:0000259" key="3">
    <source>
        <dbReference type="SMART" id="SM00482"/>
    </source>
</evidence>
<protein>
    <submittedName>
        <fullName evidence="4">DNA polymerase nu</fullName>
    </submittedName>
</protein>
<name>A0AAV4HJM1_9GAST</name>
<sequence length="1072" mass="120409">MKRAVIRPVYPPPKLDRYSYLTTEAQVTLAALEIKYDYLIKSVQKKEESDPVDYYKSIYDASFKKENDMIMFSQREERGMASKSVRQGEYKMPASIKRYSAQRKSAGFCSEIFMTEKPSDEEIAQSIVSLTQKTSAPESPLIDFDSDSTDEYDRGEKNKCKRIKLGHYFSQLDTGANGIQSLQIKQNESTDLHLCDEDMVDAGEEKSACDQQKVLKLNSTNTNLEVTSTLTMLTSENPLFTTQSITKENLASSSPNMWNACKPESNLNENPCPSPLLLTSSKENSQKSPEAATFDLNVSDCEIEQLNDSLDRVEESKDKLLPCQSAGGKNTPNANEESPLCIKSEISSQLPEKLNINYIKEKSSNWRQTQLHTNAQNGISIKALKIMQNNSPPSLKSKAVHNKPKRKQAAFKPPQKAKVDSSCLNDKPSGDMVNFGNLTCQERTETVDTLISSSALVLTLIYDNGNALCSKFPAASEHGKVKELIVLANQRCYLIPSAFVKKEDIGTKILQIISATETTKIICNCKEFLIGLWQLLEQKDEDDSPLQCTNLQDPCIASWLLDPEQSPSSFKQMCQVAGIHLENDDDTWLNCFKATPLLMKNLKTKLSSLNQWALYTEIEMRLVPILACMETRPININVSVFLNFSDILKSKLTKLEEKIYKEVGHEFSINSHMQLRQVLYSELKLDQMLPTKVKIGKTSVAQLKSTSEASLNQFIDVHPLPSLILEYRQLQKLKSTYVDGMMSAVHDGRLTTHWDQTAAATGRLTSSRPNIQAVPKTAMTITDYEDNYIIGAKTFREAKINVREPFISRKGFSLLSADFQQIELRILAHLSEDSNLLSTFWQTNSNDVFVALTSKWQGKDITSVTFSDREQTKRVVYSVMYGVGKDKLSQYLKVKPDAAKSIMSSFLAQFPAIDKFTKKCCDFAKEYGYTETICARRRYFPHINSPSPVLRAQAQRQAVNFCVQGSAADVCKLAMLSVEEALKKHNEIDCRLLFQIHDELIWEVKENQLQQAKALVQGVMENMKSLCGKFCNLQVPLAVSLSSGQSWANLSPLDTPSHSSLEKIGVNTEGSQ</sequence>
<dbReference type="CDD" id="cd08638">
    <property type="entry name" value="DNA_pol_A_theta"/>
    <property type="match status" value="1"/>
</dbReference>
<keyword evidence="1" id="KW-0235">DNA replication</keyword>
<feature type="domain" description="DNA-directed DNA polymerase family A palm" evidence="3">
    <location>
        <begin position="799"/>
        <end position="1008"/>
    </location>
</feature>
<dbReference type="GO" id="GO:0003887">
    <property type="term" value="F:DNA-directed DNA polymerase activity"/>
    <property type="evidence" value="ECO:0007669"/>
    <property type="project" value="InterPro"/>
</dbReference>
<feature type="compositionally biased region" description="Basic residues" evidence="2">
    <location>
        <begin position="398"/>
        <end position="409"/>
    </location>
</feature>
<dbReference type="PANTHER" id="PTHR10133">
    <property type="entry name" value="DNA POLYMERASE I"/>
    <property type="match status" value="1"/>
</dbReference>
<accession>A0AAV4HJM1</accession>
<dbReference type="InterPro" id="IPR002298">
    <property type="entry name" value="DNA_polymerase_A"/>
</dbReference>
<reference evidence="4 5" key="1">
    <citation type="journal article" date="2021" name="Elife">
        <title>Chloroplast acquisition without the gene transfer in kleptoplastic sea slugs, Plakobranchus ocellatus.</title>
        <authorList>
            <person name="Maeda T."/>
            <person name="Takahashi S."/>
            <person name="Yoshida T."/>
            <person name="Shimamura S."/>
            <person name="Takaki Y."/>
            <person name="Nagai Y."/>
            <person name="Toyoda A."/>
            <person name="Suzuki Y."/>
            <person name="Arimoto A."/>
            <person name="Ishii H."/>
            <person name="Satoh N."/>
            <person name="Nishiyama T."/>
            <person name="Hasebe M."/>
            <person name="Maruyama T."/>
            <person name="Minagawa J."/>
            <person name="Obokata J."/>
            <person name="Shigenobu S."/>
        </authorList>
    </citation>
    <scope>NUCLEOTIDE SEQUENCE [LARGE SCALE GENOMIC DNA]</scope>
</reference>
<feature type="region of interest" description="Disordered" evidence="2">
    <location>
        <begin position="390"/>
        <end position="422"/>
    </location>
</feature>
<evidence type="ECO:0000313" key="5">
    <source>
        <dbReference type="Proteomes" id="UP000762676"/>
    </source>
</evidence>
<dbReference type="PRINTS" id="PR00868">
    <property type="entry name" value="DNAPOLI"/>
</dbReference>
<comment type="caution">
    <text evidence="4">The sequence shown here is derived from an EMBL/GenBank/DDBJ whole genome shotgun (WGS) entry which is preliminary data.</text>
</comment>
<dbReference type="Gene3D" id="1.20.1060.10">
    <property type="entry name" value="Taq DNA Polymerase, Chain T, domain 4"/>
    <property type="match status" value="1"/>
</dbReference>
<dbReference type="GO" id="GO:0006302">
    <property type="term" value="P:double-strand break repair"/>
    <property type="evidence" value="ECO:0007669"/>
    <property type="project" value="TreeGrafter"/>
</dbReference>
<organism evidence="4 5">
    <name type="scientific">Elysia marginata</name>
    <dbReference type="NCBI Taxonomy" id="1093978"/>
    <lineage>
        <taxon>Eukaryota</taxon>
        <taxon>Metazoa</taxon>
        <taxon>Spiralia</taxon>
        <taxon>Lophotrochozoa</taxon>
        <taxon>Mollusca</taxon>
        <taxon>Gastropoda</taxon>
        <taxon>Heterobranchia</taxon>
        <taxon>Euthyneura</taxon>
        <taxon>Panpulmonata</taxon>
        <taxon>Sacoglossa</taxon>
        <taxon>Placobranchoidea</taxon>
        <taxon>Plakobranchidae</taxon>
        <taxon>Elysia</taxon>
    </lineage>
</organism>
<dbReference type="InterPro" id="IPR036397">
    <property type="entry name" value="RNaseH_sf"/>
</dbReference>
<dbReference type="AlphaFoldDB" id="A0AAV4HJM1"/>
<dbReference type="GO" id="GO:0003677">
    <property type="term" value="F:DNA binding"/>
    <property type="evidence" value="ECO:0007669"/>
    <property type="project" value="InterPro"/>
</dbReference>
<evidence type="ECO:0000256" key="1">
    <source>
        <dbReference type="ARBA" id="ARBA00022705"/>
    </source>
</evidence>
<dbReference type="Gene3D" id="3.30.420.10">
    <property type="entry name" value="Ribonuclease H-like superfamily/Ribonuclease H"/>
    <property type="match status" value="1"/>
</dbReference>
<dbReference type="FunFam" id="1.10.150.20:FF:000002">
    <property type="entry name" value="DNA polymerase I"/>
    <property type="match status" value="1"/>
</dbReference>
<feature type="compositionally biased region" description="Polar residues" evidence="2">
    <location>
        <begin position="271"/>
        <end position="288"/>
    </location>
</feature>
<dbReference type="Proteomes" id="UP000762676">
    <property type="component" value="Unassembled WGS sequence"/>
</dbReference>
<feature type="region of interest" description="Disordered" evidence="2">
    <location>
        <begin position="271"/>
        <end position="291"/>
    </location>
</feature>
<evidence type="ECO:0000256" key="2">
    <source>
        <dbReference type="SAM" id="MobiDB-lite"/>
    </source>
</evidence>
<proteinExistence type="predicted"/>
<dbReference type="Gene3D" id="1.10.150.20">
    <property type="entry name" value="5' to 3' exonuclease, C-terminal subdomain"/>
    <property type="match status" value="1"/>
</dbReference>